<proteinExistence type="predicted"/>
<evidence type="ECO:0000313" key="2">
    <source>
        <dbReference type="Proteomes" id="UP000834106"/>
    </source>
</evidence>
<dbReference type="GO" id="GO:0003700">
    <property type="term" value="F:DNA-binding transcription factor activity"/>
    <property type="evidence" value="ECO:0007669"/>
    <property type="project" value="InterPro"/>
</dbReference>
<dbReference type="PANTHER" id="PTHR45950">
    <property type="entry name" value="HOMEOBOX-LEUCINE ZIPPER PROTEIN ATHB-14"/>
    <property type="match status" value="1"/>
</dbReference>
<protein>
    <submittedName>
        <fullName evidence="1">Uncharacterized protein</fullName>
    </submittedName>
</protein>
<dbReference type="PANTHER" id="PTHR45950:SF10">
    <property type="entry name" value="HOMEOBOX-LEUCINE ZIPPER PROTEIN REVOLUTA"/>
    <property type="match status" value="1"/>
</dbReference>
<dbReference type="EMBL" id="OU503040">
    <property type="protein sequence ID" value="CAI9762250.1"/>
    <property type="molecule type" value="Genomic_DNA"/>
</dbReference>
<keyword evidence="2" id="KW-1185">Reference proteome</keyword>
<dbReference type="AlphaFoldDB" id="A0AAD2DSK0"/>
<organism evidence="1 2">
    <name type="scientific">Fraxinus pennsylvanica</name>
    <dbReference type="NCBI Taxonomy" id="56036"/>
    <lineage>
        <taxon>Eukaryota</taxon>
        <taxon>Viridiplantae</taxon>
        <taxon>Streptophyta</taxon>
        <taxon>Embryophyta</taxon>
        <taxon>Tracheophyta</taxon>
        <taxon>Spermatophyta</taxon>
        <taxon>Magnoliopsida</taxon>
        <taxon>eudicotyledons</taxon>
        <taxon>Gunneridae</taxon>
        <taxon>Pentapetalae</taxon>
        <taxon>asterids</taxon>
        <taxon>lamiids</taxon>
        <taxon>Lamiales</taxon>
        <taxon>Oleaceae</taxon>
        <taxon>Oleeae</taxon>
        <taxon>Fraxinus</taxon>
    </lineage>
</organism>
<accession>A0AAD2DSK0</accession>
<sequence>MQRGTANSPETNGEVVYGLGRQPAILHTISQRLIREFSDTINGFNDDGWSILNCDDAQDIAVAVNSSKNLSTNTNTVFFVGRILQVKASMLLQMDKLHVLF</sequence>
<name>A0AAD2DSK0_9LAMI</name>
<evidence type="ECO:0000313" key="1">
    <source>
        <dbReference type="EMBL" id="CAI9762250.1"/>
    </source>
</evidence>
<gene>
    <name evidence="1" type="ORF">FPE_LOCUS9680</name>
</gene>
<dbReference type="InterPro" id="IPR044830">
    <property type="entry name" value="HD-Zip_III"/>
</dbReference>
<dbReference type="Proteomes" id="UP000834106">
    <property type="component" value="Chromosome 5"/>
</dbReference>
<reference evidence="1" key="1">
    <citation type="submission" date="2023-05" db="EMBL/GenBank/DDBJ databases">
        <authorList>
            <person name="Huff M."/>
        </authorList>
    </citation>
    <scope>NUCLEOTIDE SEQUENCE</scope>
</reference>